<evidence type="ECO:0000256" key="1">
    <source>
        <dbReference type="SAM" id="Phobius"/>
    </source>
</evidence>
<comment type="caution">
    <text evidence="2">The sequence shown here is derived from an EMBL/GenBank/DDBJ whole genome shotgun (WGS) entry which is preliminary data.</text>
</comment>
<accession>A0ABC8SCV8</accession>
<protein>
    <submittedName>
        <fullName evidence="2">Uncharacterized protein</fullName>
    </submittedName>
</protein>
<dbReference type="Proteomes" id="UP001642360">
    <property type="component" value="Unassembled WGS sequence"/>
</dbReference>
<organism evidence="2 3">
    <name type="scientific">Ilex paraguariensis</name>
    <name type="common">yerba mate</name>
    <dbReference type="NCBI Taxonomy" id="185542"/>
    <lineage>
        <taxon>Eukaryota</taxon>
        <taxon>Viridiplantae</taxon>
        <taxon>Streptophyta</taxon>
        <taxon>Embryophyta</taxon>
        <taxon>Tracheophyta</taxon>
        <taxon>Spermatophyta</taxon>
        <taxon>Magnoliopsida</taxon>
        <taxon>eudicotyledons</taxon>
        <taxon>Gunneridae</taxon>
        <taxon>Pentapetalae</taxon>
        <taxon>asterids</taxon>
        <taxon>campanulids</taxon>
        <taxon>Aquifoliales</taxon>
        <taxon>Aquifoliaceae</taxon>
        <taxon>Ilex</taxon>
    </lineage>
</organism>
<gene>
    <name evidence="2" type="ORF">ILEXP_LOCUS23314</name>
</gene>
<keyword evidence="3" id="KW-1185">Reference proteome</keyword>
<dbReference type="AlphaFoldDB" id="A0ABC8SCV8"/>
<sequence>MLDQRERQKASSSGKYFVNCWLSFLSYSPGMFFSSCCGWEMKGWALGELCGVLSFCVYIFFLNMVSCGDAAVVSFFQSSRLGSQYHWVGGLFSWRLWDFFFFF</sequence>
<feature type="transmembrane region" description="Helical" evidence="1">
    <location>
        <begin position="45"/>
        <end position="65"/>
    </location>
</feature>
<keyword evidence="1" id="KW-0472">Membrane</keyword>
<keyword evidence="1" id="KW-0812">Transmembrane</keyword>
<reference evidence="2 3" key="1">
    <citation type="submission" date="2024-02" db="EMBL/GenBank/DDBJ databases">
        <authorList>
            <person name="Vignale AGUSTIN F."/>
            <person name="Sosa J E."/>
            <person name="Modenutti C."/>
        </authorList>
    </citation>
    <scope>NUCLEOTIDE SEQUENCE [LARGE SCALE GENOMIC DNA]</scope>
</reference>
<dbReference type="EMBL" id="CAUOFW020002609">
    <property type="protein sequence ID" value="CAK9154955.1"/>
    <property type="molecule type" value="Genomic_DNA"/>
</dbReference>
<proteinExistence type="predicted"/>
<name>A0ABC8SCV8_9AQUA</name>
<evidence type="ECO:0000313" key="3">
    <source>
        <dbReference type="Proteomes" id="UP001642360"/>
    </source>
</evidence>
<evidence type="ECO:0000313" key="2">
    <source>
        <dbReference type="EMBL" id="CAK9154955.1"/>
    </source>
</evidence>
<keyword evidence="1" id="KW-1133">Transmembrane helix</keyword>